<gene>
    <name evidence="1" type="ORF">HMPREF9442_00135</name>
</gene>
<dbReference type="HOGENOM" id="CLU_216410_0_0_10"/>
<dbReference type="AlphaFoldDB" id="F3QPP8"/>
<sequence length="46" mass="5217">MAERCLKHLSAYNVKIMSGLPCNLKDEGSFHKNLWLDVCLPLKRSG</sequence>
<proteinExistence type="predicted"/>
<comment type="caution">
    <text evidence="1">The sequence shown here is derived from an EMBL/GenBank/DDBJ whole genome shotgun (WGS) entry which is preliminary data.</text>
</comment>
<reference evidence="1 2" key="1">
    <citation type="submission" date="2011-02" db="EMBL/GenBank/DDBJ databases">
        <authorList>
            <person name="Weinstock G."/>
            <person name="Sodergren E."/>
            <person name="Clifton S."/>
            <person name="Fulton L."/>
            <person name="Fulton B."/>
            <person name="Courtney L."/>
            <person name="Fronick C."/>
            <person name="Harrison M."/>
            <person name="Strong C."/>
            <person name="Farmer C."/>
            <person name="Delahaunty K."/>
            <person name="Markovic C."/>
            <person name="Hall O."/>
            <person name="Minx P."/>
            <person name="Tomlinson C."/>
            <person name="Mitreva M."/>
            <person name="Hou S."/>
            <person name="Chen J."/>
            <person name="Wollam A."/>
            <person name="Pepin K.H."/>
            <person name="Johnson M."/>
            <person name="Bhonagiri V."/>
            <person name="Zhang X."/>
            <person name="Suruliraj S."/>
            <person name="Warren W."/>
            <person name="Chinwalla A."/>
            <person name="Mardis E.R."/>
            <person name="Wilson R.K."/>
        </authorList>
    </citation>
    <scope>NUCLEOTIDE SEQUENCE [LARGE SCALE GENOMIC DNA]</scope>
    <source>
        <strain evidence="1 2">YIT 11841</strain>
    </source>
</reference>
<accession>F3QPP8</accession>
<dbReference type="EMBL" id="AFBR01000003">
    <property type="protein sequence ID" value="EGG58013.1"/>
    <property type="molecule type" value="Genomic_DNA"/>
</dbReference>
<evidence type="ECO:0000313" key="2">
    <source>
        <dbReference type="Proteomes" id="UP000005546"/>
    </source>
</evidence>
<dbReference type="Proteomes" id="UP000005546">
    <property type="component" value="Unassembled WGS sequence"/>
</dbReference>
<keyword evidence="2" id="KW-1185">Reference proteome</keyword>
<name>F3QPP8_9BACT</name>
<protein>
    <submittedName>
        <fullName evidence="1">Uncharacterized protein</fullName>
    </submittedName>
</protein>
<dbReference type="STRING" id="762982.HMPREF9442_00135"/>
<organism evidence="1 2">
    <name type="scientific">Paraprevotella xylaniphila YIT 11841</name>
    <dbReference type="NCBI Taxonomy" id="762982"/>
    <lineage>
        <taxon>Bacteria</taxon>
        <taxon>Pseudomonadati</taxon>
        <taxon>Bacteroidota</taxon>
        <taxon>Bacteroidia</taxon>
        <taxon>Bacteroidales</taxon>
        <taxon>Prevotellaceae</taxon>
        <taxon>Paraprevotella</taxon>
    </lineage>
</organism>
<evidence type="ECO:0000313" key="1">
    <source>
        <dbReference type="EMBL" id="EGG58013.1"/>
    </source>
</evidence>